<feature type="domain" description="MotA/TolQ/ExbB proton channel" evidence="10">
    <location>
        <begin position="323"/>
        <end position="443"/>
    </location>
</feature>
<evidence type="ECO:0000256" key="7">
    <source>
        <dbReference type="SAM" id="Coils"/>
    </source>
</evidence>
<evidence type="ECO:0000256" key="3">
    <source>
        <dbReference type="ARBA" id="ARBA00022692"/>
    </source>
</evidence>
<feature type="coiled-coil region" evidence="7">
    <location>
        <begin position="70"/>
        <end position="104"/>
    </location>
</feature>
<dbReference type="Proteomes" id="UP001320119">
    <property type="component" value="Chromosome"/>
</dbReference>
<evidence type="ECO:0000256" key="5">
    <source>
        <dbReference type="ARBA" id="ARBA00023136"/>
    </source>
</evidence>
<keyword evidence="9" id="KW-0732">Signal</keyword>
<dbReference type="RefSeq" id="WP_236984978.1">
    <property type="nucleotide sequence ID" value="NZ_AP023086.1"/>
</dbReference>
<keyword evidence="7" id="KW-0175">Coiled coil</keyword>
<comment type="similarity">
    <text evidence="6">Belongs to the exbB/tolQ family.</text>
</comment>
<evidence type="ECO:0000256" key="4">
    <source>
        <dbReference type="ARBA" id="ARBA00022989"/>
    </source>
</evidence>
<evidence type="ECO:0000313" key="12">
    <source>
        <dbReference type="Proteomes" id="UP001320119"/>
    </source>
</evidence>
<proteinExistence type="inferred from homology"/>
<keyword evidence="4 8" id="KW-1133">Transmembrane helix</keyword>
<keyword evidence="5 8" id="KW-0472">Membrane</keyword>
<feature type="signal peptide" evidence="9">
    <location>
        <begin position="1"/>
        <end position="26"/>
    </location>
</feature>
<dbReference type="PANTHER" id="PTHR30625:SF11">
    <property type="entry name" value="MOTA_TOLQ_EXBB PROTON CHANNEL DOMAIN-CONTAINING PROTEIN"/>
    <property type="match status" value="1"/>
</dbReference>
<evidence type="ECO:0000259" key="10">
    <source>
        <dbReference type="Pfam" id="PF01618"/>
    </source>
</evidence>
<feature type="transmembrane region" description="Helical" evidence="8">
    <location>
        <begin position="402"/>
        <end position="427"/>
    </location>
</feature>
<evidence type="ECO:0000256" key="8">
    <source>
        <dbReference type="SAM" id="Phobius"/>
    </source>
</evidence>
<name>A0AAN1WLH9_9GAMM</name>
<organism evidence="11 12">
    <name type="scientific">Marinagarivorans cellulosilyticus</name>
    <dbReference type="NCBI Taxonomy" id="2721545"/>
    <lineage>
        <taxon>Bacteria</taxon>
        <taxon>Pseudomonadati</taxon>
        <taxon>Pseudomonadota</taxon>
        <taxon>Gammaproteobacteria</taxon>
        <taxon>Cellvibrionales</taxon>
        <taxon>Cellvibrionaceae</taxon>
        <taxon>Marinagarivorans</taxon>
    </lineage>
</organism>
<comment type="subcellular location">
    <subcellularLocation>
        <location evidence="1">Cell membrane</location>
        <topology evidence="1">Multi-pass membrane protein</topology>
    </subcellularLocation>
    <subcellularLocation>
        <location evidence="6">Membrane</location>
        <topology evidence="6">Multi-pass membrane protein</topology>
    </subcellularLocation>
</comment>
<keyword evidence="2" id="KW-1003">Cell membrane</keyword>
<dbReference type="PANTHER" id="PTHR30625">
    <property type="entry name" value="PROTEIN TOLQ"/>
    <property type="match status" value="1"/>
</dbReference>
<sequence length="456" mass="48909">MKSLYKHIVAAVAGGAFCAMSTVSFAQDDKATSLDQLLQMMKNSKVAETREHKQRESEFLSQKNNRSNLLAQAKATRVAEEKRSAELEAKYAEQDLDIKAKREQLDESLGALKELFGHLSSAADDYRAGLGNSLVSVQFPGREQFALDLIEKMNSETKLPTVAEIEKLFYEIQFETVQAGKVVKFTTTVADAGGAAGQREVVRIGNYGVLSNGEYLFFEKGGITVPPRQPSELADPVAVQSASGGLVAASVDPTLPLGGQIMQIMIDRPDLKQRIEQGGLVGKIILFGLGGIGFLLSIWKLISLTLTGAKVSGQLKAKKAKTNNPLGRVLKIAEDNPGIDGESLELKLEEAVLKERPSIESGLNMVKIISMVAPLMGLLGTVVGMIQTFQAITDFGAGDPKLMAGGISGALVTTVLGLVVAIPTVFFHTILSGKAKRIIHTLEEQSAGLIAEKSER</sequence>
<dbReference type="PIRSF" id="PIRSF037714">
    <property type="entry name" value="TolR"/>
    <property type="match status" value="1"/>
</dbReference>
<dbReference type="GO" id="GO:0017038">
    <property type="term" value="P:protein import"/>
    <property type="evidence" value="ECO:0007669"/>
    <property type="project" value="TreeGrafter"/>
</dbReference>
<dbReference type="InterPro" id="IPR050790">
    <property type="entry name" value="ExbB/TolQ_transport"/>
</dbReference>
<feature type="transmembrane region" description="Helical" evidence="8">
    <location>
        <begin position="280"/>
        <end position="302"/>
    </location>
</feature>
<evidence type="ECO:0000313" key="11">
    <source>
        <dbReference type="EMBL" id="BCD99717.1"/>
    </source>
</evidence>
<feature type="chain" id="PRO_5043037243" evidence="9">
    <location>
        <begin position="27"/>
        <end position="456"/>
    </location>
</feature>
<dbReference type="InterPro" id="IPR002898">
    <property type="entry name" value="MotA_ExbB_proton_chnl"/>
</dbReference>
<accession>A0AAN1WLH9</accession>
<keyword evidence="12" id="KW-1185">Reference proteome</keyword>
<dbReference type="InterPro" id="IPR017270">
    <property type="entry name" value="MotA/TolQ/ExbB-rel"/>
</dbReference>
<evidence type="ECO:0000256" key="1">
    <source>
        <dbReference type="ARBA" id="ARBA00004651"/>
    </source>
</evidence>
<evidence type="ECO:0000256" key="9">
    <source>
        <dbReference type="SAM" id="SignalP"/>
    </source>
</evidence>
<protein>
    <submittedName>
        <fullName evidence="11">Biopolymer transport protein ExbB</fullName>
    </submittedName>
</protein>
<dbReference type="KEGG" id="marq:MARGE09_P3919"/>
<dbReference type="GO" id="GO:0005886">
    <property type="term" value="C:plasma membrane"/>
    <property type="evidence" value="ECO:0007669"/>
    <property type="project" value="UniProtKB-SubCell"/>
</dbReference>
<feature type="transmembrane region" description="Helical" evidence="8">
    <location>
        <begin position="368"/>
        <end position="390"/>
    </location>
</feature>
<gene>
    <name evidence="11" type="ORF">MARGE09_P3919</name>
</gene>
<keyword evidence="6" id="KW-0813">Transport</keyword>
<evidence type="ECO:0000256" key="6">
    <source>
        <dbReference type="RuleBase" id="RU004057"/>
    </source>
</evidence>
<keyword evidence="3 8" id="KW-0812">Transmembrane</keyword>
<dbReference type="AlphaFoldDB" id="A0AAN1WLH9"/>
<evidence type="ECO:0000256" key="2">
    <source>
        <dbReference type="ARBA" id="ARBA00022475"/>
    </source>
</evidence>
<dbReference type="Pfam" id="PF01618">
    <property type="entry name" value="MotA_ExbB"/>
    <property type="match status" value="1"/>
</dbReference>
<dbReference type="EMBL" id="AP023086">
    <property type="protein sequence ID" value="BCD99717.1"/>
    <property type="molecule type" value="Genomic_DNA"/>
</dbReference>
<keyword evidence="6" id="KW-0653">Protein transport</keyword>
<reference evidence="11 12" key="1">
    <citation type="journal article" date="2022" name="IScience">
        <title>An ultrasensitive nanofiber-based assay for enzymatic hydrolysis and deep-sea microbial degradation of cellulose.</title>
        <authorList>
            <person name="Tsudome M."/>
            <person name="Tachioka M."/>
            <person name="Miyazaki M."/>
            <person name="Uchimura K."/>
            <person name="Tsuda M."/>
            <person name="Takaki Y."/>
            <person name="Deguchi S."/>
        </authorList>
    </citation>
    <scope>NUCLEOTIDE SEQUENCE [LARGE SCALE GENOMIC DNA]</scope>
    <source>
        <strain evidence="11 12">GE09</strain>
    </source>
</reference>